<feature type="region of interest" description="Disordered" evidence="1">
    <location>
        <begin position="527"/>
        <end position="577"/>
    </location>
</feature>
<dbReference type="EMBL" id="QFQB01000109">
    <property type="protein sequence ID" value="PZQ44125.1"/>
    <property type="molecule type" value="Genomic_DNA"/>
</dbReference>
<evidence type="ECO:0000256" key="1">
    <source>
        <dbReference type="SAM" id="MobiDB-lite"/>
    </source>
</evidence>
<gene>
    <name evidence="2" type="ORF">DI551_10795</name>
</gene>
<evidence type="ECO:0000313" key="2">
    <source>
        <dbReference type="EMBL" id="PZQ44125.1"/>
    </source>
</evidence>
<proteinExistence type="predicted"/>
<sequence length="591" mass="59272">MGSKGFAVELYGNDMDLGGITLGSGSFTAYAKNNGGDVADITISDAIAKSVAGSSTLTLNADNNINSNYNIGSSNGALDINLAADYENNGTGDINLGAITLASRNGAINLNRPVVMTGANTWNAGTGTITTGSSVSMGANDLTMIADDASIGGNITGSGASVLTIRPFTNTQAVNLGGGAGGLNLNDTELGYLSGMSALVIGSTASIGDVGINTWNASSKSFDVQIFGKNVDVGGLILGGGDVTIYSKGGDVTVSANGTSNSAGDLNILTNGNITVNAALVNNGTGTMNLFAGWDGASAIGAPGAFDRDAVDLGLTARDITLGTNGRISSNGTGTSVLIVAKDDFINNSSSGVTAISAAGGRYLVYASHWDETIKGGLTGKNLYNTNYNSTPVSSVAATGSHFIFAALPTLTVRADDKISHDGAAVTYTYTLSGLVTGDLLADALSGTPTYTLGTRTINDQPIILGAGTLASSLGYNIVRVNGNLTYTGLGAVGYVPPVTPVENPLDTSIVNHATNLGKTSVTELTPASEAGGFGTVGQNTDTAAQAQNGDNGGESEEDSAEAKDDNKSNYDPRAKTGCLVSDGMTGGCLL</sequence>
<organism evidence="2 3">
    <name type="scientific">Micavibrio aeruginosavorus</name>
    <dbReference type="NCBI Taxonomy" id="349221"/>
    <lineage>
        <taxon>Bacteria</taxon>
        <taxon>Pseudomonadati</taxon>
        <taxon>Bdellovibrionota</taxon>
        <taxon>Bdellovibrionia</taxon>
        <taxon>Bdellovibrionales</taxon>
        <taxon>Pseudobdellovibrionaceae</taxon>
        <taxon>Micavibrio</taxon>
    </lineage>
</organism>
<dbReference type="AlphaFoldDB" id="A0A2W5MZQ6"/>
<name>A0A2W5MZQ6_9BACT</name>
<dbReference type="Proteomes" id="UP000249417">
    <property type="component" value="Unassembled WGS sequence"/>
</dbReference>
<feature type="compositionally biased region" description="Polar residues" evidence="1">
    <location>
        <begin position="537"/>
        <end position="550"/>
    </location>
</feature>
<accession>A0A2W5MZQ6</accession>
<evidence type="ECO:0008006" key="4">
    <source>
        <dbReference type="Google" id="ProtNLM"/>
    </source>
</evidence>
<comment type="caution">
    <text evidence="2">The sequence shown here is derived from an EMBL/GenBank/DDBJ whole genome shotgun (WGS) entry which is preliminary data.</text>
</comment>
<protein>
    <recommendedName>
        <fullName evidence="4">MBG domain-containing protein</fullName>
    </recommendedName>
</protein>
<feature type="compositionally biased region" description="Basic and acidic residues" evidence="1">
    <location>
        <begin position="561"/>
        <end position="575"/>
    </location>
</feature>
<evidence type="ECO:0000313" key="3">
    <source>
        <dbReference type="Proteomes" id="UP000249417"/>
    </source>
</evidence>
<reference evidence="2 3" key="1">
    <citation type="submission" date="2017-08" db="EMBL/GenBank/DDBJ databases">
        <title>Infants hospitalized years apart are colonized by the same room-sourced microbial strains.</title>
        <authorList>
            <person name="Brooks B."/>
            <person name="Olm M.R."/>
            <person name="Firek B.A."/>
            <person name="Baker R."/>
            <person name="Thomas B.C."/>
            <person name="Morowitz M.J."/>
            <person name="Banfield J.F."/>
        </authorList>
    </citation>
    <scope>NUCLEOTIDE SEQUENCE [LARGE SCALE GENOMIC DNA]</scope>
    <source>
        <strain evidence="2">S2_005_002_R2_29</strain>
    </source>
</reference>